<comment type="caution">
    <text evidence="3">The sequence shown here is derived from an EMBL/GenBank/DDBJ whole genome shotgun (WGS) entry which is preliminary data.</text>
</comment>
<dbReference type="NCBIfam" id="TIGR00254">
    <property type="entry name" value="GGDEF"/>
    <property type="match status" value="1"/>
</dbReference>
<evidence type="ECO:0000256" key="1">
    <source>
        <dbReference type="SAM" id="Phobius"/>
    </source>
</evidence>
<keyword evidence="1" id="KW-1133">Transmembrane helix</keyword>
<dbReference type="Gene3D" id="3.30.70.270">
    <property type="match status" value="1"/>
</dbReference>
<dbReference type="Proteomes" id="UP001589776">
    <property type="component" value="Unassembled WGS sequence"/>
</dbReference>
<dbReference type="SMART" id="SM00267">
    <property type="entry name" value="GGDEF"/>
    <property type="match status" value="1"/>
</dbReference>
<name>A0ABV6DMM5_9BACL</name>
<dbReference type="CDD" id="cd01949">
    <property type="entry name" value="GGDEF"/>
    <property type="match status" value="1"/>
</dbReference>
<dbReference type="PANTHER" id="PTHR44757">
    <property type="entry name" value="DIGUANYLATE CYCLASE DGCP"/>
    <property type="match status" value="1"/>
</dbReference>
<dbReference type="RefSeq" id="WP_377471230.1">
    <property type="nucleotide sequence ID" value="NZ_JBHLWN010000066.1"/>
</dbReference>
<feature type="transmembrane region" description="Helical" evidence="1">
    <location>
        <begin position="6"/>
        <end position="22"/>
    </location>
</feature>
<dbReference type="GO" id="GO:0052621">
    <property type="term" value="F:diguanylate cyclase activity"/>
    <property type="evidence" value="ECO:0007669"/>
    <property type="project" value="UniProtKB-EC"/>
</dbReference>
<dbReference type="SUPFAM" id="SSF55073">
    <property type="entry name" value="Nucleotide cyclase"/>
    <property type="match status" value="1"/>
</dbReference>
<keyword evidence="1" id="KW-0472">Membrane</keyword>
<accession>A0ABV6DMM5</accession>
<dbReference type="Gene3D" id="3.30.450.20">
    <property type="entry name" value="PAS domain"/>
    <property type="match status" value="1"/>
</dbReference>
<keyword evidence="4" id="KW-1185">Reference proteome</keyword>
<dbReference type="EC" id="2.7.7.65" evidence="3"/>
<keyword evidence="3" id="KW-0548">Nucleotidyltransferase</keyword>
<dbReference type="PANTHER" id="PTHR44757:SF2">
    <property type="entry name" value="BIOFILM ARCHITECTURE MAINTENANCE PROTEIN MBAA"/>
    <property type="match status" value="1"/>
</dbReference>
<feature type="domain" description="GGDEF" evidence="2">
    <location>
        <begin position="188"/>
        <end position="318"/>
    </location>
</feature>
<evidence type="ECO:0000259" key="2">
    <source>
        <dbReference type="PROSITE" id="PS50887"/>
    </source>
</evidence>
<dbReference type="InterPro" id="IPR029787">
    <property type="entry name" value="Nucleotide_cyclase"/>
</dbReference>
<proteinExistence type="predicted"/>
<keyword evidence="3" id="KW-0808">Transferase</keyword>
<dbReference type="InterPro" id="IPR043128">
    <property type="entry name" value="Rev_trsase/Diguanyl_cyclase"/>
</dbReference>
<dbReference type="Pfam" id="PF00990">
    <property type="entry name" value="GGDEF"/>
    <property type="match status" value="1"/>
</dbReference>
<dbReference type="PROSITE" id="PS50887">
    <property type="entry name" value="GGDEF"/>
    <property type="match status" value="1"/>
</dbReference>
<dbReference type="EMBL" id="JBHLWN010000066">
    <property type="protein sequence ID" value="MFC0213899.1"/>
    <property type="molecule type" value="Genomic_DNA"/>
</dbReference>
<evidence type="ECO:0000313" key="3">
    <source>
        <dbReference type="EMBL" id="MFC0213899.1"/>
    </source>
</evidence>
<protein>
    <submittedName>
        <fullName evidence="3">Diguanylate cyclase</fullName>
        <ecNumber evidence="3">2.7.7.65</ecNumber>
    </submittedName>
</protein>
<evidence type="ECO:0000313" key="4">
    <source>
        <dbReference type="Proteomes" id="UP001589776"/>
    </source>
</evidence>
<gene>
    <name evidence="3" type="ORF">ACFFK0_15820</name>
</gene>
<dbReference type="InterPro" id="IPR000160">
    <property type="entry name" value="GGDEF_dom"/>
</dbReference>
<keyword evidence="1" id="KW-0812">Transmembrane</keyword>
<reference evidence="3 4" key="1">
    <citation type="submission" date="2024-09" db="EMBL/GenBank/DDBJ databases">
        <authorList>
            <person name="Sun Q."/>
            <person name="Mori K."/>
        </authorList>
    </citation>
    <scope>NUCLEOTIDE SEQUENCE [LARGE SCALE GENOMIC DNA]</scope>
    <source>
        <strain evidence="3 4">CCM 7759</strain>
    </source>
</reference>
<sequence>MLIGFVLGAAMSTFVWMLLIRYKNNKDTGKEYLRGFMELAEGTKDRLYYFETKPKWRYRYFYPPLKDPELDRMVYDNPEILLSRVHPDDYELLIRKINGEVDFSQPILYRMVNYESENKEYVWYEEFTTPIYKNGELVAIQGILRNVDEKLKLQEELEYRIEHDTLTGVYNRSFFETIVEKYNSKMDVPIAIIIGDLDKLKQLNDTLGHKLGDKYIMEAASLLKQFARENVLISRIGGDEYCIIVVEADEDHVSRLKESILQAISLYNASSPDLQIEMSIGYAFAESSLGNMDQLFIEADRNMYQEKYLKKMGREVSK</sequence>
<dbReference type="InterPro" id="IPR052155">
    <property type="entry name" value="Biofilm_reg_signaling"/>
</dbReference>
<organism evidence="3 4">
    <name type="scientific">Paenibacillus chartarius</name>
    <dbReference type="NCBI Taxonomy" id="747481"/>
    <lineage>
        <taxon>Bacteria</taxon>
        <taxon>Bacillati</taxon>
        <taxon>Bacillota</taxon>
        <taxon>Bacilli</taxon>
        <taxon>Bacillales</taxon>
        <taxon>Paenibacillaceae</taxon>
        <taxon>Paenibacillus</taxon>
    </lineage>
</organism>